<evidence type="ECO:0000256" key="1">
    <source>
        <dbReference type="SAM" id="MobiDB-lite"/>
    </source>
</evidence>
<comment type="caution">
    <text evidence="2">The sequence shown here is derived from an EMBL/GenBank/DDBJ whole genome shotgun (WGS) entry which is preliminary data.</text>
</comment>
<dbReference type="SUPFAM" id="SSF48208">
    <property type="entry name" value="Six-hairpin glycosidases"/>
    <property type="match status" value="1"/>
</dbReference>
<gene>
    <name evidence="2" type="ORF">LCGC14_0397600</name>
</gene>
<feature type="region of interest" description="Disordered" evidence="1">
    <location>
        <begin position="376"/>
        <end position="395"/>
    </location>
</feature>
<dbReference type="EMBL" id="LAZR01000338">
    <property type="protein sequence ID" value="KKN73714.1"/>
    <property type="molecule type" value="Genomic_DNA"/>
</dbReference>
<organism evidence="2">
    <name type="scientific">marine sediment metagenome</name>
    <dbReference type="NCBI Taxonomy" id="412755"/>
    <lineage>
        <taxon>unclassified sequences</taxon>
        <taxon>metagenomes</taxon>
        <taxon>ecological metagenomes</taxon>
    </lineage>
</organism>
<dbReference type="Gene3D" id="1.50.10.10">
    <property type="match status" value="1"/>
</dbReference>
<reference evidence="2" key="1">
    <citation type="journal article" date="2015" name="Nature">
        <title>Complex archaea that bridge the gap between prokaryotes and eukaryotes.</title>
        <authorList>
            <person name="Spang A."/>
            <person name="Saw J.H."/>
            <person name="Jorgensen S.L."/>
            <person name="Zaremba-Niedzwiedzka K."/>
            <person name="Martijn J."/>
            <person name="Lind A.E."/>
            <person name="van Eijk R."/>
            <person name="Schleper C."/>
            <person name="Guy L."/>
            <person name="Ettema T.J."/>
        </authorList>
    </citation>
    <scope>NUCLEOTIDE SEQUENCE</scope>
</reference>
<evidence type="ECO:0000313" key="2">
    <source>
        <dbReference type="EMBL" id="KKN73714.1"/>
    </source>
</evidence>
<dbReference type="GO" id="GO:0005975">
    <property type="term" value="P:carbohydrate metabolic process"/>
    <property type="evidence" value="ECO:0007669"/>
    <property type="project" value="InterPro"/>
</dbReference>
<proteinExistence type="predicted"/>
<evidence type="ECO:0008006" key="3">
    <source>
        <dbReference type="Google" id="ProtNLM"/>
    </source>
</evidence>
<feature type="non-terminal residue" evidence="2">
    <location>
        <position position="1"/>
    </location>
</feature>
<dbReference type="InterPro" id="IPR012341">
    <property type="entry name" value="6hp_glycosidase-like_sf"/>
</dbReference>
<dbReference type="InterPro" id="IPR008928">
    <property type="entry name" value="6-hairpin_glycosidase_sf"/>
</dbReference>
<dbReference type="Gene3D" id="2.60.420.10">
    <property type="entry name" value="Maltose phosphorylase, domain 3"/>
    <property type="match status" value="1"/>
</dbReference>
<sequence>GPVRAVIDLHYDDVHFESNNDVRRRLIVYSDSPLIEKVSTSVLGENTILLATLVGKLGELTLAEGTVCGLGRSLAITYPRSVAARPDRPRDHELGFYKSPWPAPRDLLGRIDGVTWGAVWNSDSKLGKGEIACADDVADFVFSWEQGAFHPGGSPAYHAAHPATDRVLADFEFLCTANRTFRHYAVMLDLSADGDAGALMDRLTKAIANPISVTVDVEELCDDTSALIVAPSQIICDLSAGAHEFDVALPPDKAPDSMALSATGELDGLLELPDLTGPLVPGERCLINVHDPDAVPAGVHTGTVELTVNNQRTLSVPVTLLKADRPPHGEIRYGPVLPTALDAIRIDVRAHADTWLTHVALDWWCDGQRFTQTHTVPPHQSEAEASFEIPPQRPGEDVRYTITVGDVHGKTAGLHQTLTIVDAVLDCPPQVYADDDLTVAAELTNTWAGPMTAHIRLVIDEQEIASETVTIEPGQTGRVTGRRPAGAAGKRDVHALIELDGRLAVLMRAVTVVDRPDLPHEDFVSLLARPDKRTLHGNLVRYWGGQMCPEYALTEPETLGLTHPWFYDGTCYGSDADHNWEFWRNEAVAHGIIRDRDTGELAIYPPVDRVDWQPGRMDCHYAIDGLAIRETKFINSADAVGDVIRLENTTDQTRRLTLLFKGKGRGMSEAGYDPQRRAVVIDEHAYAYTGLKKILTASQPMDCWALETDEAAIDARIRSGEIGQSGQTGEMLYGNPVWYVFGFDIELAPGESTELVLALAFDRDLDEGCHKLYDLIASPQRHLEAVRFQWNYWFNYDVPRFDCSDPAWRELYYYLYFCYRANLLDVGEGFHAAPCVAPTAITNVHTQSGWDCAFGVWIGQWLADPQVYTYGNLTNWALVQEPCGFLPEYFGKASHATWAGGSMSLLAESLYDLHKHTGDADLVKQSFETFAGFEAWQACEIDFSPYWTFYHNNVPDWRDRKALAEKGEPWTAETLDYYRRLASLAEVAGDEDRRDHFDRKATLCERRLREAYDADPTGGIAPGIAADRMPTNHGMHLYENHTLVPPEPIERFLDVLTDPRQMWTTLPMPQQSLAHPRPGDIRDVGTSVTVDYFITEGLFRAGIDAPAMEIVTRLIEASFMDADGRRVPIAPEYWDQRAEPWGSIEYAWNGLINNFLLARICGLLPDVPSDTLTIQPHVPEHLDSVSAVIPLAGGWTHVAHRIDRDHKTTITTAVKDAALKTVELRYKIPSGCKLSSAKLDGKKLDVTPDGAFVVMTVEGKKTFNVEVRFEKA</sequence>
<name>A0A0F9T3B0_9ZZZZ</name>
<accession>A0A0F9T3B0</accession>
<protein>
    <recommendedName>
        <fullName evidence="3">Alpha-L-rhamnosidase six-hairpin glycosidase domain-containing protein</fullName>
    </recommendedName>
</protein>
<dbReference type="AlphaFoldDB" id="A0A0F9T3B0"/>